<evidence type="ECO:0000313" key="2">
    <source>
        <dbReference type="EMBL" id="MCY0385831.1"/>
    </source>
</evidence>
<feature type="signal peptide" evidence="1">
    <location>
        <begin position="1"/>
        <end position="23"/>
    </location>
</feature>
<evidence type="ECO:0008006" key="4">
    <source>
        <dbReference type="Google" id="ProtNLM"/>
    </source>
</evidence>
<feature type="chain" id="PRO_5046743704" description="Lipoprotein" evidence="1">
    <location>
        <begin position="24"/>
        <end position="129"/>
    </location>
</feature>
<dbReference type="PROSITE" id="PS51257">
    <property type="entry name" value="PROKAR_LIPOPROTEIN"/>
    <property type="match status" value="1"/>
</dbReference>
<dbReference type="EMBL" id="JAPMXC010000001">
    <property type="protein sequence ID" value="MCY0385831.1"/>
    <property type="molecule type" value="Genomic_DNA"/>
</dbReference>
<evidence type="ECO:0000256" key="1">
    <source>
        <dbReference type="SAM" id="SignalP"/>
    </source>
</evidence>
<evidence type="ECO:0000313" key="3">
    <source>
        <dbReference type="Proteomes" id="UP001082899"/>
    </source>
</evidence>
<name>A0ABT3ZH25_9BURK</name>
<sequence>MKRSFLGALLVMGSAALTLSGCGGDTFEQIEKAPPTFQRDSAKSRAQVAACLSYNLSRFGSDLGNFPDIDFGVTRLTLGGDDGSHYQNYYRIDIIEEGRGSRVTVRRSKVQDNALRVGELADIVAHCAD</sequence>
<dbReference type="RefSeq" id="WP_267844951.1">
    <property type="nucleotide sequence ID" value="NZ_JAPMXC010000001.1"/>
</dbReference>
<proteinExistence type="predicted"/>
<comment type="caution">
    <text evidence="2">The sequence shown here is derived from an EMBL/GenBank/DDBJ whole genome shotgun (WGS) entry which is preliminary data.</text>
</comment>
<dbReference type="Proteomes" id="UP001082899">
    <property type="component" value="Unassembled WGS sequence"/>
</dbReference>
<gene>
    <name evidence="2" type="ORF">OVY01_00955</name>
</gene>
<accession>A0ABT3ZH25</accession>
<keyword evidence="1" id="KW-0732">Signal</keyword>
<keyword evidence="3" id="KW-1185">Reference proteome</keyword>
<organism evidence="2 3">
    <name type="scientific">Robbsia betulipollinis</name>
    <dbReference type="NCBI Taxonomy" id="2981849"/>
    <lineage>
        <taxon>Bacteria</taxon>
        <taxon>Pseudomonadati</taxon>
        <taxon>Pseudomonadota</taxon>
        <taxon>Betaproteobacteria</taxon>
        <taxon>Burkholderiales</taxon>
        <taxon>Burkholderiaceae</taxon>
        <taxon>Robbsia</taxon>
    </lineage>
</organism>
<reference evidence="2" key="1">
    <citation type="submission" date="2022-11" db="EMBL/GenBank/DDBJ databases">
        <title>Robbsia betulipollinis sp. nov., isolated from pollen of birch (Betula pendula).</title>
        <authorList>
            <person name="Shi H."/>
            <person name="Ambika Manirajan B."/>
            <person name="Ratering S."/>
            <person name="Geissler-Plaum R."/>
            <person name="Schnell S."/>
        </authorList>
    </citation>
    <scope>NUCLEOTIDE SEQUENCE</scope>
    <source>
        <strain evidence="2">Bb-Pol-6</strain>
    </source>
</reference>
<protein>
    <recommendedName>
        <fullName evidence="4">Lipoprotein</fullName>
    </recommendedName>
</protein>